<dbReference type="PANTHER" id="PTHR10024">
    <property type="entry name" value="SYNAPTOTAGMIN"/>
    <property type="match status" value="1"/>
</dbReference>
<keyword evidence="3" id="KW-1185">Reference proteome</keyword>
<feature type="transmembrane region" description="Helical" evidence="2">
    <location>
        <begin position="6"/>
        <end position="26"/>
    </location>
</feature>
<evidence type="ECO:0000313" key="3">
    <source>
        <dbReference type="Proteomes" id="UP000095280"/>
    </source>
</evidence>
<accession>A0A1I8F291</accession>
<evidence type="ECO:0000313" key="4">
    <source>
        <dbReference type="WBParaSite" id="maker-unitig_10565-snap-gene-0.2-mRNA-1"/>
    </source>
</evidence>
<keyword evidence="2" id="KW-0812">Transmembrane</keyword>
<evidence type="ECO:0000256" key="1">
    <source>
        <dbReference type="SAM" id="MobiDB-lite"/>
    </source>
</evidence>
<dbReference type="AlphaFoldDB" id="A0A1I8F291"/>
<dbReference type="SUPFAM" id="SSF49562">
    <property type="entry name" value="C2 domain (Calcium/lipid-binding domain, CaLB)"/>
    <property type="match status" value="1"/>
</dbReference>
<feature type="compositionally biased region" description="Low complexity" evidence="1">
    <location>
        <begin position="542"/>
        <end position="555"/>
    </location>
</feature>
<dbReference type="Proteomes" id="UP000095280">
    <property type="component" value="Unplaced"/>
</dbReference>
<name>A0A1I8F291_9PLAT</name>
<keyword evidence="2" id="KW-0472">Membrane</keyword>
<feature type="transmembrane region" description="Helical" evidence="2">
    <location>
        <begin position="47"/>
        <end position="63"/>
    </location>
</feature>
<sequence>TAIVVAAAAGACLLFGIGLLLLLCLLCPRCPLRTARSPRFTKATQPHLAALVAAVAAAISASPKEDEKVYPSTGLDRRLDLISQRAAEPAGLAYRHQQQAKSQLAPAPPEPQEQRRLLLAAPAPEVTLTFSLTRLSDCLAVHLHSAESTPGPRLGLCHCNFAQAQLVTSSASDYRQCALVWSARPRAQCSTKLWCCRWRARAADAAAALPLDFDRFSRERIVGEALLQLPADIGRPVQYDRLPLRLPQTGSCELLVALHYVPSAERLSVMPSPSLLAGGSAAFKKRSRIFEPSQRPVYNESVGIDLPERRLDRVSLIVSVMSCRLNQRRVQPDLDACLGYVVFSSNCYGSGRAHWDQMVHRPRARWLTGTGGQNPQHSPFELSNQAVIQLHLVLLEPVQQGDCHAGGCGRFFRCVMAASASDSISMLRTPASNARCRNSFRCSMLNSQMAPSKSLVHRVTAETASMLRPLASCSSSRAKSGSNTASRCTGWPRMNYRERRSAQADEGDSGCAGQAHELRQLVQQNRDGRDAHAVLRRGAGGSAASRSTQTAQAAQHRQGLTFTQTIGPALYITYRSVFGMTFTRPWPVGRRMPSSATRSSASRFILFELPPMQTSCGV</sequence>
<feature type="region of interest" description="Disordered" evidence="1">
    <location>
        <begin position="537"/>
        <end position="557"/>
    </location>
</feature>
<organism evidence="3 4">
    <name type="scientific">Macrostomum lignano</name>
    <dbReference type="NCBI Taxonomy" id="282301"/>
    <lineage>
        <taxon>Eukaryota</taxon>
        <taxon>Metazoa</taxon>
        <taxon>Spiralia</taxon>
        <taxon>Lophotrochozoa</taxon>
        <taxon>Platyhelminthes</taxon>
        <taxon>Rhabditophora</taxon>
        <taxon>Macrostomorpha</taxon>
        <taxon>Macrostomida</taxon>
        <taxon>Macrostomidae</taxon>
        <taxon>Macrostomum</taxon>
    </lineage>
</organism>
<dbReference type="WBParaSite" id="maker-unitig_10565-snap-gene-0.2-mRNA-1">
    <property type="protein sequence ID" value="maker-unitig_10565-snap-gene-0.2-mRNA-1"/>
    <property type="gene ID" value="maker-unitig_10565-snap-gene-0.2"/>
</dbReference>
<proteinExistence type="predicted"/>
<dbReference type="Gene3D" id="2.60.40.150">
    <property type="entry name" value="C2 domain"/>
    <property type="match status" value="1"/>
</dbReference>
<protein>
    <submittedName>
        <fullName evidence="4">C2 domain-containing protein</fullName>
    </submittedName>
</protein>
<reference evidence="4" key="1">
    <citation type="submission" date="2016-11" db="UniProtKB">
        <authorList>
            <consortium name="WormBaseParasite"/>
        </authorList>
    </citation>
    <scope>IDENTIFICATION</scope>
</reference>
<dbReference type="InterPro" id="IPR035892">
    <property type="entry name" value="C2_domain_sf"/>
</dbReference>
<evidence type="ECO:0000256" key="2">
    <source>
        <dbReference type="SAM" id="Phobius"/>
    </source>
</evidence>
<keyword evidence="2" id="KW-1133">Transmembrane helix</keyword>
<feature type="region of interest" description="Disordered" evidence="1">
    <location>
        <begin position="473"/>
        <end position="511"/>
    </location>
</feature>
<feature type="compositionally biased region" description="Low complexity" evidence="1">
    <location>
        <begin position="473"/>
        <end position="482"/>
    </location>
</feature>